<reference evidence="13" key="1">
    <citation type="submission" date="2021-03" db="EMBL/GenBank/DDBJ databases">
        <title>Antimicrobial resistance genes in bacteria isolated from Japanese honey, and their potential for conferring macrolide and lincosamide resistance in the American foulbrood pathogen Paenibacillus larvae.</title>
        <authorList>
            <person name="Okamoto M."/>
            <person name="Kumagai M."/>
            <person name="Kanamori H."/>
            <person name="Takamatsu D."/>
        </authorList>
    </citation>
    <scope>NUCLEOTIDE SEQUENCE</scope>
    <source>
        <strain evidence="13">J27TS8</strain>
    </source>
</reference>
<dbReference type="RefSeq" id="WP_137744196.1">
    <property type="nucleotide sequence ID" value="NZ_BORC01000002.1"/>
</dbReference>
<dbReference type="AlphaFoldDB" id="A0A920BT45"/>
<evidence type="ECO:0000256" key="3">
    <source>
        <dbReference type="ARBA" id="ARBA00011738"/>
    </source>
</evidence>
<dbReference type="GO" id="GO:0005829">
    <property type="term" value="C:cytosol"/>
    <property type="evidence" value="ECO:0007669"/>
    <property type="project" value="TreeGrafter"/>
</dbReference>
<comment type="similarity">
    <text evidence="2 10">Belongs to the class-IV pyridoxal-phosphate-dependent aminotransferase family.</text>
</comment>
<protein>
    <recommendedName>
        <fullName evidence="5 12">D-alanine aminotransferase</fullName>
        <ecNumber evidence="4 12">2.6.1.21</ecNumber>
    </recommendedName>
</protein>
<dbReference type="GO" id="GO:0046416">
    <property type="term" value="P:D-amino acid metabolic process"/>
    <property type="evidence" value="ECO:0007669"/>
    <property type="project" value="InterPro"/>
</dbReference>
<dbReference type="PANTHER" id="PTHR42743">
    <property type="entry name" value="AMINO-ACID AMINOTRANSFERASE"/>
    <property type="match status" value="1"/>
</dbReference>
<evidence type="ECO:0000256" key="5">
    <source>
        <dbReference type="ARBA" id="ARBA00021779"/>
    </source>
</evidence>
<keyword evidence="8 11" id="KW-0663">Pyridoxal phosphate</keyword>
<evidence type="ECO:0000313" key="13">
    <source>
        <dbReference type="EMBL" id="GIN61745.1"/>
    </source>
</evidence>
<comment type="subunit">
    <text evidence="3">Homodimer.</text>
</comment>
<dbReference type="CDD" id="cd01558">
    <property type="entry name" value="D-AAT_like"/>
    <property type="match status" value="1"/>
</dbReference>
<dbReference type="GO" id="GO:0046394">
    <property type="term" value="P:carboxylic acid biosynthetic process"/>
    <property type="evidence" value="ECO:0007669"/>
    <property type="project" value="UniProtKB-ARBA"/>
</dbReference>
<dbReference type="EMBL" id="BORC01000002">
    <property type="protein sequence ID" value="GIN61745.1"/>
    <property type="molecule type" value="Genomic_DNA"/>
</dbReference>
<evidence type="ECO:0000256" key="7">
    <source>
        <dbReference type="ARBA" id="ARBA00022679"/>
    </source>
</evidence>
<dbReference type="InterPro" id="IPR018300">
    <property type="entry name" value="Aminotrans_IV_CS"/>
</dbReference>
<dbReference type="InterPro" id="IPR036038">
    <property type="entry name" value="Aminotransferase-like"/>
</dbReference>
<dbReference type="InterPro" id="IPR001544">
    <property type="entry name" value="Aminotrans_IV"/>
</dbReference>
<dbReference type="FunFam" id="3.20.10.10:FF:000002">
    <property type="entry name" value="D-alanine aminotransferase"/>
    <property type="match status" value="1"/>
</dbReference>
<comment type="catalytic activity">
    <reaction evidence="9 12">
        <text>D-alanine + 2-oxoglutarate = D-glutamate + pyruvate</text>
        <dbReference type="Rhea" id="RHEA:15869"/>
        <dbReference type="ChEBI" id="CHEBI:15361"/>
        <dbReference type="ChEBI" id="CHEBI:16810"/>
        <dbReference type="ChEBI" id="CHEBI:29986"/>
        <dbReference type="ChEBI" id="CHEBI:57416"/>
        <dbReference type="EC" id="2.6.1.21"/>
    </reaction>
</comment>
<dbReference type="Proteomes" id="UP000682111">
    <property type="component" value="Unassembled WGS sequence"/>
</dbReference>
<dbReference type="GO" id="GO:0030170">
    <property type="term" value="F:pyridoxal phosphate binding"/>
    <property type="evidence" value="ECO:0007669"/>
    <property type="project" value="InterPro"/>
</dbReference>
<dbReference type="InterPro" id="IPR050571">
    <property type="entry name" value="Class-IV_PLP-Dep_Aminotrnsfr"/>
</dbReference>
<dbReference type="OrthoDB" id="9805628at2"/>
<dbReference type="PROSITE" id="PS00770">
    <property type="entry name" value="AA_TRANSFER_CLASS_4"/>
    <property type="match status" value="1"/>
</dbReference>
<name>A0A920BT45_9BACI</name>
<evidence type="ECO:0000313" key="14">
    <source>
        <dbReference type="Proteomes" id="UP000682111"/>
    </source>
</evidence>
<evidence type="ECO:0000256" key="1">
    <source>
        <dbReference type="ARBA" id="ARBA00001933"/>
    </source>
</evidence>
<dbReference type="InterPro" id="IPR043132">
    <property type="entry name" value="BCAT-like_C"/>
</dbReference>
<dbReference type="EC" id="2.6.1.21" evidence="4 12"/>
<keyword evidence="14" id="KW-1185">Reference proteome</keyword>
<organism evidence="13 14">
    <name type="scientific">Robertmurraya siralis</name>
    <dbReference type="NCBI Taxonomy" id="77777"/>
    <lineage>
        <taxon>Bacteria</taxon>
        <taxon>Bacillati</taxon>
        <taxon>Bacillota</taxon>
        <taxon>Bacilli</taxon>
        <taxon>Bacillales</taxon>
        <taxon>Bacillaceae</taxon>
        <taxon>Robertmurraya</taxon>
    </lineage>
</organism>
<evidence type="ECO:0000256" key="6">
    <source>
        <dbReference type="ARBA" id="ARBA00022576"/>
    </source>
</evidence>
<comment type="caution">
    <text evidence="13">The sequence shown here is derived from an EMBL/GenBank/DDBJ whole genome shotgun (WGS) entry which is preliminary data.</text>
</comment>
<dbReference type="GO" id="GO:0008652">
    <property type="term" value="P:amino acid biosynthetic process"/>
    <property type="evidence" value="ECO:0007669"/>
    <property type="project" value="UniProtKB-ARBA"/>
</dbReference>
<dbReference type="GO" id="GO:0047810">
    <property type="term" value="F:D-alanine-2-oxoglutarate aminotransferase activity"/>
    <property type="evidence" value="ECO:0007669"/>
    <property type="project" value="UniProtKB-EC"/>
</dbReference>
<accession>A0A920BT45</accession>
<dbReference type="InterPro" id="IPR005784">
    <property type="entry name" value="D_amino_transT"/>
</dbReference>
<evidence type="ECO:0000256" key="12">
    <source>
        <dbReference type="RuleBase" id="RU004520"/>
    </source>
</evidence>
<dbReference type="Gene3D" id="3.30.470.10">
    <property type="match status" value="1"/>
</dbReference>
<gene>
    <name evidence="13" type="primary">dat</name>
    <name evidence="13" type="ORF">J27TS8_17380</name>
</gene>
<dbReference type="Gene3D" id="3.20.10.10">
    <property type="entry name" value="D-amino Acid Aminotransferase, subunit A, domain 2"/>
    <property type="match status" value="1"/>
</dbReference>
<dbReference type="InterPro" id="IPR043131">
    <property type="entry name" value="BCAT-like_N"/>
</dbReference>
<evidence type="ECO:0000256" key="4">
    <source>
        <dbReference type="ARBA" id="ARBA00012874"/>
    </source>
</evidence>
<sequence>MDLGYINGKFVQLDERVIPIEERGHQFGDGVYEVIQCYNGQPFMLEEHLQRLLESCEAIKLPISETLEDFRTLILTGIEKAELQYGKVYLQVTRGIAVRNHPFPDVPVSISMTLKDTEPLAEGYRVNGVHAITHDDERWAKCYIKSLNLLPNILAKQEAQEAGCFEAILVRNGFISEGTSSNIYMVKDGAVITTPLSNHILAGITRMAVIQAAEELNIPFVERYFSPKELLEADEVFMTSTLVEVLPIVKIDGTVIDKGVPGEITKKLYMQYQELKKKALV</sequence>
<dbReference type="PANTHER" id="PTHR42743:SF10">
    <property type="entry name" value="D-ALANINE AMINOTRANSFERASE"/>
    <property type="match status" value="1"/>
</dbReference>
<comment type="function">
    <text evidence="12">Acts on the D-isomers of alanine, leucine, aspartate, glutamate, aminobutyrate, norvaline and asparagine. The enzyme transfers an amino group from a substrate D-amino acid to the pyridoxal phosphate cofactor to form pyridoxamine and an alpha-keto acid in the first half-reaction.</text>
</comment>
<evidence type="ECO:0000256" key="10">
    <source>
        <dbReference type="RuleBase" id="RU004106"/>
    </source>
</evidence>
<keyword evidence="7" id="KW-0808">Transferase</keyword>
<proteinExistence type="inferred from homology"/>
<dbReference type="Pfam" id="PF01063">
    <property type="entry name" value="Aminotran_4"/>
    <property type="match status" value="1"/>
</dbReference>
<keyword evidence="6 13" id="KW-0032">Aminotransferase</keyword>
<evidence type="ECO:0000256" key="8">
    <source>
        <dbReference type="ARBA" id="ARBA00022898"/>
    </source>
</evidence>
<dbReference type="SUPFAM" id="SSF56752">
    <property type="entry name" value="D-aminoacid aminotransferase-like PLP-dependent enzymes"/>
    <property type="match status" value="1"/>
</dbReference>
<evidence type="ECO:0000256" key="11">
    <source>
        <dbReference type="RuleBase" id="RU004516"/>
    </source>
</evidence>
<evidence type="ECO:0000256" key="9">
    <source>
        <dbReference type="ARBA" id="ARBA00047911"/>
    </source>
</evidence>
<dbReference type="NCBIfam" id="TIGR01121">
    <property type="entry name" value="D_amino_aminoT"/>
    <property type="match status" value="1"/>
</dbReference>
<comment type="cofactor">
    <cofactor evidence="1 11">
        <name>pyridoxal 5'-phosphate</name>
        <dbReference type="ChEBI" id="CHEBI:597326"/>
    </cofactor>
</comment>
<evidence type="ECO:0000256" key="2">
    <source>
        <dbReference type="ARBA" id="ARBA00009320"/>
    </source>
</evidence>